<feature type="region of interest" description="Disordered" evidence="10">
    <location>
        <begin position="841"/>
        <end position="871"/>
    </location>
</feature>
<comment type="similarity">
    <text evidence="2 9">Belongs to the fimbrial export usher family.</text>
</comment>
<dbReference type="GO" id="GO:0009297">
    <property type="term" value="P:pilus assembly"/>
    <property type="evidence" value="ECO:0007669"/>
    <property type="project" value="InterPro"/>
</dbReference>
<evidence type="ECO:0000256" key="4">
    <source>
        <dbReference type="ARBA" id="ARBA00022452"/>
    </source>
</evidence>
<feature type="chain" id="PRO_5042963513" evidence="11">
    <location>
        <begin position="33"/>
        <end position="871"/>
    </location>
</feature>
<evidence type="ECO:0000259" key="13">
    <source>
        <dbReference type="Pfam" id="PF13954"/>
    </source>
</evidence>
<comment type="caution">
    <text evidence="15">The sequence shown here is derived from an EMBL/GenBank/DDBJ whole genome shotgun (WGS) entry which is preliminary data.</text>
</comment>
<evidence type="ECO:0000256" key="11">
    <source>
        <dbReference type="SAM" id="SignalP"/>
    </source>
</evidence>
<dbReference type="InterPro" id="IPR043142">
    <property type="entry name" value="PapC-like_C_sf"/>
</dbReference>
<dbReference type="Pfam" id="PF00577">
    <property type="entry name" value="Usher"/>
    <property type="match status" value="1"/>
</dbReference>
<keyword evidence="4" id="KW-1134">Transmembrane beta strand</keyword>
<evidence type="ECO:0000256" key="9">
    <source>
        <dbReference type="RuleBase" id="RU003884"/>
    </source>
</evidence>
<dbReference type="InterPro" id="IPR042186">
    <property type="entry name" value="FimD_plug_dom"/>
</dbReference>
<sequence>MALSLTGKRVRLPVLSVCISLALGLTTTCVHAADDIQFNTDVLDVHDRKNIDLSQFSRGSYIMPGSYGMVVHINKNDLPEQSVPFYAPDDDAKGSRACIGKALTEQLGFKENVLKELTWWHQGECLDERSVPGMEVRGDLASSALYVNIPQAFLEYTDENWDPPSRWDEGIPGLLFDYNVNAQSQQQLKQGTKGYTLSGNGTVGANLGAWRLRADWQANLNHQTGSGQGTDKQLDWSRYYAYRAIPSLRAKLTMGESYLDSGVFDSFRFAGASLVSDDNMLPPNLRGYAPEVVGVAKTNAKVTISQQGRVLYETTVAAGPFRIQDINDAVSGALDVKVEEQDGNVQTFTVNTASIPYLTRPGAVRFKVATGKPSDWQHHSQGPMFGTGEFSWGISNGWSLYGGALAGGDYNAASLGIGRDLMALGALSFDVTQSRARLPQEDGTLSGGSYRLSYSKEFEEIDSQVTFAGYRFSEKNFMSMSQYLDARYQGGRLGNNKDEYVISFNKHFRDWGLSSYLSYSHKTYWDRPDDDTYNLSLSRYFDMGTLRNVSVSLQAYRNRYNENNNDGLNLSLSIPWGNQSTVSYSTMVTRDDTTHRVGYSNRVDERNNYQLYAGASRRGANGGGYYNYEGDAARLSANASYQNGRYSAFGLSAQGGMTVTTEGGALHRTGIAGGTRLLVDTDGVANVPVRGYGSVTRTNAWGKAVIGEVNSYYRNKANIDLDKLGDNAEASKSVVQATLTEGAIGYRQFDVIAGEKAMAVIKLADGSEPPFGATVMNARKQETGIVNDGGSAYLSGIKAGETMVVHWNGSAQCEVRMPSPLPVDMLTHSLLLPCHPVGTSTAPGTSPVVDAPARSAPLPTPVLSDGKGLQF</sequence>
<reference evidence="14 16" key="3">
    <citation type="submission" date="2024-07" db="EMBL/GenBank/DDBJ databases">
        <authorList>
            <person name="Raymann K."/>
        </authorList>
    </citation>
    <scope>NUCLEOTIDE SEQUENCE [LARGE SCALE GENOMIC DNA]</scope>
    <source>
        <strain evidence="14 16">KZ19</strain>
    </source>
</reference>
<feature type="domain" description="PapC-like C-terminal" evidence="12">
    <location>
        <begin position="761"/>
        <end position="816"/>
    </location>
</feature>
<dbReference type="AlphaFoldDB" id="A0AAP8TXB1"/>
<dbReference type="GO" id="GO:0009279">
    <property type="term" value="C:cell outer membrane"/>
    <property type="evidence" value="ECO:0007669"/>
    <property type="project" value="UniProtKB-SubCell"/>
</dbReference>
<feature type="domain" description="PapC N-terminal" evidence="13">
    <location>
        <begin position="37"/>
        <end position="182"/>
    </location>
</feature>
<dbReference type="Gene3D" id="2.60.40.3110">
    <property type="match status" value="1"/>
</dbReference>
<dbReference type="Pfam" id="PF13954">
    <property type="entry name" value="PapC_N"/>
    <property type="match status" value="1"/>
</dbReference>
<dbReference type="EMBL" id="PQGI01000006">
    <property type="protein sequence ID" value="POP17318.1"/>
    <property type="molecule type" value="Genomic_DNA"/>
</dbReference>
<comment type="subcellular location">
    <subcellularLocation>
        <location evidence="1 9">Cell outer membrane</location>
        <topology evidence="1 9">Multi-pass membrane protein</topology>
    </subcellularLocation>
</comment>
<evidence type="ECO:0000256" key="10">
    <source>
        <dbReference type="SAM" id="MobiDB-lite"/>
    </source>
</evidence>
<protein>
    <submittedName>
        <fullName evidence="14 15">Outer membrane usher protein</fullName>
    </submittedName>
</protein>
<evidence type="ECO:0000313" key="16">
    <source>
        <dbReference type="Proteomes" id="UP000237365"/>
    </source>
</evidence>
<dbReference type="NCBIfam" id="NF011812">
    <property type="entry name" value="PRK15284.1"/>
    <property type="match status" value="1"/>
</dbReference>
<keyword evidence="3 9" id="KW-0813">Transport</keyword>
<dbReference type="GO" id="GO:0015473">
    <property type="term" value="F:fimbrial usher porin activity"/>
    <property type="evidence" value="ECO:0007669"/>
    <property type="project" value="InterPro"/>
</dbReference>
<accession>A0AAP8TXB1</accession>
<dbReference type="Gene3D" id="3.10.20.410">
    <property type="match status" value="1"/>
</dbReference>
<dbReference type="PANTHER" id="PTHR30451:SF10">
    <property type="entry name" value="OUTER MEMBRANE USHER PROTEIN YFCU-RELATED"/>
    <property type="match status" value="1"/>
</dbReference>
<dbReference type="PROSITE" id="PS01151">
    <property type="entry name" value="FIMBRIAL_USHER"/>
    <property type="match status" value="1"/>
</dbReference>
<keyword evidence="5 9" id="KW-0812">Transmembrane</keyword>
<dbReference type="Pfam" id="PF13953">
    <property type="entry name" value="PapC_C"/>
    <property type="match status" value="1"/>
</dbReference>
<dbReference type="InterPro" id="IPR025949">
    <property type="entry name" value="PapC-like_C"/>
</dbReference>
<keyword evidence="9" id="KW-1029">Fimbrium biogenesis</keyword>
<dbReference type="InterPro" id="IPR018030">
    <property type="entry name" value="Fimbrial_membr_usher_CS"/>
</dbReference>
<dbReference type="InterPro" id="IPR000015">
    <property type="entry name" value="Fimb_usher"/>
</dbReference>
<keyword evidence="6 11" id="KW-0732">Signal</keyword>
<evidence type="ECO:0000256" key="6">
    <source>
        <dbReference type="ARBA" id="ARBA00022729"/>
    </source>
</evidence>
<dbReference type="EMBL" id="PQGI02000001">
    <property type="protein sequence ID" value="MEX3185308.1"/>
    <property type="molecule type" value="Genomic_DNA"/>
</dbReference>
<evidence type="ECO:0000256" key="5">
    <source>
        <dbReference type="ARBA" id="ARBA00022692"/>
    </source>
</evidence>
<reference evidence="14 16" key="2">
    <citation type="submission" date="2024-07" db="EMBL/GenBank/DDBJ databases">
        <title>Making a pathogen? Evaluating the impact of protist predation on the evolution of virulence in Serratia marcescens.</title>
        <authorList>
            <person name="Hopkins H."/>
            <person name="Lopezguerra C."/>
            <person name="Lau M.-J."/>
        </authorList>
    </citation>
    <scope>NUCLEOTIDE SEQUENCE [LARGE SCALE GENOMIC DNA]</scope>
    <source>
        <strain evidence="14 16">KZ19</strain>
    </source>
</reference>
<dbReference type="SUPFAM" id="SSF141729">
    <property type="entry name" value="FimD N-terminal domain-like"/>
    <property type="match status" value="1"/>
</dbReference>
<dbReference type="InterPro" id="IPR025885">
    <property type="entry name" value="PapC_N"/>
</dbReference>
<reference evidence="15" key="1">
    <citation type="submission" date="2018-01" db="EMBL/GenBank/DDBJ databases">
        <title>The opportunistic pathogen Serratia marcescens is an overlooked threat to honeybees.</title>
        <authorList>
            <person name="Raymann K."/>
            <person name="Shaffer Z."/>
            <person name="Coon K."/>
            <person name="Salisbury S."/>
            <person name="Moran N.A."/>
        </authorList>
    </citation>
    <scope>NUCLEOTIDE SEQUENCE [LARGE SCALE GENOMIC DNA]</scope>
    <source>
        <strain evidence="15">KZ19</strain>
    </source>
</reference>
<dbReference type="Gene3D" id="2.60.40.2070">
    <property type="match status" value="1"/>
</dbReference>
<dbReference type="Gene3D" id="2.60.40.2610">
    <property type="entry name" value="Outer membrane usher protein FimD, plug domain"/>
    <property type="match status" value="1"/>
</dbReference>
<evidence type="ECO:0000256" key="7">
    <source>
        <dbReference type="ARBA" id="ARBA00023136"/>
    </source>
</evidence>
<feature type="signal peptide" evidence="11">
    <location>
        <begin position="1"/>
        <end position="32"/>
    </location>
</feature>
<organism evidence="15">
    <name type="scientific">Serratia marcescens</name>
    <dbReference type="NCBI Taxonomy" id="615"/>
    <lineage>
        <taxon>Bacteria</taxon>
        <taxon>Pseudomonadati</taxon>
        <taxon>Pseudomonadota</taxon>
        <taxon>Gammaproteobacteria</taxon>
        <taxon>Enterobacterales</taxon>
        <taxon>Yersiniaceae</taxon>
        <taxon>Serratia</taxon>
    </lineage>
</organism>
<evidence type="ECO:0000259" key="12">
    <source>
        <dbReference type="Pfam" id="PF13953"/>
    </source>
</evidence>
<gene>
    <name evidence="14" type="ORF">C3R40_001575</name>
    <name evidence="15" type="ORF">C3R40_07575</name>
</gene>
<name>A0AAP8TXB1_SERMA</name>
<evidence type="ECO:0000313" key="14">
    <source>
        <dbReference type="EMBL" id="MEX3185308.1"/>
    </source>
</evidence>
<dbReference type="PANTHER" id="PTHR30451">
    <property type="entry name" value="OUTER MEMBRANE USHER PROTEIN"/>
    <property type="match status" value="1"/>
</dbReference>
<dbReference type="InterPro" id="IPR037224">
    <property type="entry name" value="PapC_N_sf"/>
</dbReference>
<keyword evidence="8 9" id="KW-0998">Cell outer membrane</keyword>
<evidence type="ECO:0000313" key="15">
    <source>
        <dbReference type="EMBL" id="POP17318.1"/>
    </source>
</evidence>
<evidence type="ECO:0000256" key="8">
    <source>
        <dbReference type="ARBA" id="ARBA00023237"/>
    </source>
</evidence>
<evidence type="ECO:0000256" key="1">
    <source>
        <dbReference type="ARBA" id="ARBA00004571"/>
    </source>
</evidence>
<evidence type="ECO:0000256" key="3">
    <source>
        <dbReference type="ARBA" id="ARBA00022448"/>
    </source>
</evidence>
<dbReference type="RefSeq" id="WP_103681853.1">
    <property type="nucleotide sequence ID" value="NZ_JBQPLU010000018.1"/>
</dbReference>
<evidence type="ECO:0000256" key="2">
    <source>
        <dbReference type="ARBA" id="ARBA00008064"/>
    </source>
</evidence>
<keyword evidence="7 9" id="KW-0472">Membrane</keyword>
<dbReference type="Proteomes" id="UP000237365">
    <property type="component" value="Unassembled WGS sequence"/>
</dbReference>
<proteinExistence type="inferred from homology"/>
<dbReference type="FunFam" id="2.60.40.3110:FF:000001">
    <property type="entry name" value="Putative fimbrial outer membrane usher"/>
    <property type="match status" value="1"/>
</dbReference>